<accession>A0A1Z5R7D7</accession>
<feature type="region of interest" description="Disordered" evidence="1">
    <location>
        <begin position="1"/>
        <end position="46"/>
    </location>
</feature>
<evidence type="ECO:0000313" key="2">
    <source>
        <dbReference type="EMBL" id="OQU79627.1"/>
    </source>
</evidence>
<keyword evidence="3" id="KW-1185">Reference proteome</keyword>
<feature type="compositionally biased region" description="Low complexity" evidence="1">
    <location>
        <begin position="19"/>
        <end position="39"/>
    </location>
</feature>
<name>A0A1Z5R7D7_SORBI</name>
<protein>
    <submittedName>
        <fullName evidence="2">Uncharacterized protein</fullName>
    </submittedName>
</protein>
<dbReference type="InParanoid" id="A0A1Z5R7D7"/>
<dbReference type="AlphaFoldDB" id="A0A1Z5R7D7"/>
<reference evidence="2 3" key="1">
    <citation type="journal article" date="2009" name="Nature">
        <title>The Sorghum bicolor genome and the diversification of grasses.</title>
        <authorList>
            <person name="Paterson A.H."/>
            <person name="Bowers J.E."/>
            <person name="Bruggmann R."/>
            <person name="Dubchak I."/>
            <person name="Grimwood J."/>
            <person name="Gundlach H."/>
            <person name="Haberer G."/>
            <person name="Hellsten U."/>
            <person name="Mitros T."/>
            <person name="Poliakov A."/>
            <person name="Schmutz J."/>
            <person name="Spannagl M."/>
            <person name="Tang H."/>
            <person name="Wang X."/>
            <person name="Wicker T."/>
            <person name="Bharti A.K."/>
            <person name="Chapman J."/>
            <person name="Feltus F.A."/>
            <person name="Gowik U."/>
            <person name="Grigoriev I.V."/>
            <person name="Lyons E."/>
            <person name="Maher C.A."/>
            <person name="Martis M."/>
            <person name="Narechania A."/>
            <person name="Otillar R.P."/>
            <person name="Penning B.W."/>
            <person name="Salamov A.A."/>
            <person name="Wang Y."/>
            <person name="Zhang L."/>
            <person name="Carpita N.C."/>
            <person name="Freeling M."/>
            <person name="Gingle A.R."/>
            <person name="Hash C.T."/>
            <person name="Keller B."/>
            <person name="Klein P."/>
            <person name="Kresovich S."/>
            <person name="McCann M.C."/>
            <person name="Ming R."/>
            <person name="Peterson D.G."/>
            <person name="Mehboob-ur-Rahman"/>
            <person name="Ware D."/>
            <person name="Westhoff P."/>
            <person name="Mayer K.F."/>
            <person name="Messing J."/>
            <person name="Rokhsar D.S."/>
        </authorList>
    </citation>
    <scope>NUCLEOTIDE SEQUENCE [LARGE SCALE GENOMIC DNA]</scope>
    <source>
        <strain evidence="3">cv. BTx623</strain>
    </source>
</reference>
<sequence>MEAADASPLEVSPRVAAGSWRRTTSRPWSRCSSIGRSGSSSGGSGGIEYTSLRDVLEEEEHLCGGAGGGGECGAGGGGGCGEHQHQHQHQQLWRWGSSWGEYSCHDIHDFDASNIGIRNQLLKHAASAYLQSAVVVAAGRDQGCCLARLWRRAQLRGGGRRGRGGRGRVLMRACSWQGCVDDPAAAVASCARRLVAFVADRVSAIWAW</sequence>
<dbReference type="PANTHER" id="PTHR34569">
    <property type="entry name" value="EXPRESSED PROTEIN"/>
    <property type="match status" value="1"/>
</dbReference>
<gene>
    <name evidence="2" type="ORF">SORBI_3008G172000</name>
</gene>
<dbReference type="EMBL" id="CM000767">
    <property type="protein sequence ID" value="OQU79627.1"/>
    <property type="molecule type" value="Genomic_DNA"/>
</dbReference>
<evidence type="ECO:0000313" key="3">
    <source>
        <dbReference type="Proteomes" id="UP000000768"/>
    </source>
</evidence>
<dbReference type="Proteomes" id="UP000000768">
    <property type="component" value="Chromosome 8"/>
</dbReference>
<organism evidence="2 3">
    <name type="scientific">Sorghum bicolor</name>
    <name type="common">Sorghum</name>
    <name type="synonym">Sorghum vulgare</name>
    <dbReference type="NCBI Taxonomy" id="4558"/>
    <lineage>
        <taxon>Eukaryota</taxon>
        <taxon>Viridiplantae</taxon>
        <taxon>Streptophyta</taxon>
        <taxon>Embryophyta</taxon>
        <taxon>Tracheophyta</taxon>
        <taxon>Spermatophyta</taxon>
        <taxon>Magnoliopsida</taxon>
        <taxon>Liliopsida</taxon>
        <taxon>Poales</taxon>
        <taxon>Poaceae</taxon>
        <taxon>PACMAD clade</taxon>
        <taxon>Panicoideae</taxon>
        <taxon>Andropogonodae</taxon>
        <taxon>Andropogoneae</taxon>
        <taxon>Sorghinae</taxon>
        <taxon>Sorghum</taxon>
    </lineage>
</organism>
<dbReference type="PANTHER" id="PTHR34569:SF22">
    <property type="match status" value="1"/>
</dbReference>
<proteinExistence type="predicted"/>
<reference evidence="3" key="2">
    <citation type="journal article" date="2018" name="Plant J.">
        <title>The Sorghum bicolor reference genome: improved assembly, gene annotations, a transcriptome atlas, and signatures of genome organization.</title>
        <authorList>
            <person name="McCormick R.F."/>
            <person name="Truong S.K."/>
            <person name="Sreedasyam A."/>
            <person name="Jenkins J."/>
            <person name="Shu S."/>
            <person name="Sims D."/>
            <person name="Kennedy M."/>
            <person name="Amirebrahimi M."/>
            <person name="Weers B.D."/>
            <person name="McKinley B."/>
            <person name="Mattison A."/>
            <person name="Morishige D.T."/>
            <person name="Grimwood J."/>
            <person name="Schmutz J."/>
            <person name="Mullet J.E."/>
        </authorList>
    </citation>
    <scope>NUCLEOTIDE SEQUENCE [LARGE SCALE GENOMIC DNA]</scope>
    <source>
        <strain evidence="3">cv. BTx623</strain>
    </source>
</reference>
<dbReference type="Gramene" id="OQU79627">
    <property type="protein sequence ID" value="OQU79627"/>
    <property type="gene ID" value="SORBI_3008G172000"/>
</dbReference>
<evidence type="ECO:0000256" key="1">
    <source>
        <dbReference type="SAM" id="MobiDB-lite"/>
    </source>
</evidence>
<dbReference type="OMA" id="EYSCHDI"/>